<dbReference type="Pfam" id="PF04479">
    <property type="entry name" value="RTA1"/>
    <property type="match status" value="1"/>
</dbReference>
<reference evidence="6" key="1">
    <citation type="submission" date="2015-08" db="EMBL/GenBank/DDBJ databases">
        <title>Next Generation Sequencing and Analysis of the Genome of Puccinia sorghi L Schw, the Causal Agent of Maize Common Rust.</title>
        <authorList>
            <person name="Rochi L."/>
            <person name="Burguener G."/>
            <person name="Darino M."/>
            <person name="Turjanski A."/>
            <person name="Kreff E."/>
            <person name="Dieguez M.J."/>
            <person name="Sacco F."/>
        </authorList>
    </citation>
    <scope>NUCLEOTIDE SEQUENCE [LARGE SCALE GENOMIC DNA]</scope>
    <source>
        <strain evidence="6">RO10H11247</strain>
    </source>
</reference>
<evidence type="ECO:0000313" key="6">
    <source>
        <dbReference type="EMBL" id="KNZ55066.1"/>
    </source>
</evidence>
<dbReference type="AlphaFoldDB" id="A0A0L6V2T4"/>
<feature type="transmembrane region" description="Helical" evidence="5">
    <location>
        <begin position="102"/>
        <end position="128"/>
    </location>
</feature>
<dbReference type="EMBL" id="LAVV01007699">
    <property type="protein sequence ID" value="KNZ55066.1"/>
    <property type="molecule type" value="Genomic_DNA"/>
</dbReference>
<dbReference type="InterPro" id="IPR007568">
    <property type="entry name" value="RTA1"/>
</dbReference>
<name>A0A0L6V2T4_9BASI</name>
<evidence type="ECO:0000256" key="5">
    <source>
        <dbReference type="SAM" id="Phobius"/>
    </source>
</evidence>
<dbReference type="PANTHER" id="PTHR31465">
    <property type="entry name" value="PROTEIN RTA1-RELATED"/>
    <property type="match status" value="1"/>
</dbReference>
<gene>
    <name evidence="6" type="ORF">VP01_2778g4</name>
</gene>
<keyword evidence="7" id="KW-1185">Reference proteome</keyword>
<organism evidence="6 7">
    <name type="scientific">Puccinia sorghi</name>
    <dbReference type="NCBI Taxonomy" id="27349"/>
    <lineage>
        <taxon>Eukaryota</taxon>
        <taxon>Fungi</taxon>
        <taxon>Dikarya</taxon>
        <taxon>Basidiomycota</taxon>
        <taxon>Pucciniomycotina</taxon>
        <taxon>Pucciniomycetes</taxon>
        <taxon>Pucciniales</taxon>
        <taxon>Pucciniaceae</taxon>
        <taxon>Puccinia</taxon>
    </lineage>
</organism>
<dbReference type="STRING" id="27349.A0A0L6V2T4"/>
<sequence>MSGIDQVPNQHHKLFTFQPSLILELGTGAELGCTFLAVECIGFVGRALLANPAHRWQLGLYIMETLLLLLAPTFFAGSIYMTFTRILRLTNGQKHCLLPATWLTKIFVSADAISFLLQAAGGGVYASANTMEQADRGRNLMIAGLALQLVTFCAFMMLAIVFYIRMKQKPTMSSETLNTTWKGHLIMLVTACCLIVVRSTFRLAKYVGAGPLMEKQIFTILLDSVLMFLCMLLFNLFHPSQALNEKSHHPTEIPILRTREKELLSPSSTQDCLV</sequence>
<feature type="transmembrane region" description="Helical" evidence="5">
    <location>
        <begin position="185"/>
        <end position="204"/>
    </location>
</feature>
<protein>
    <recommendedName>
        <fullName evidence="8">RTA1 like protein</fullName>
    </recommendedName>
</protein>
<dbReference type="GO" id="GO:0016020">
    <property type="term" value="C:membrane"/>
    <property type="evidence" value="ECO:0007669"/>
    <property type="project" value="UniProtKB-SubCell"/>
</dbReference>
<evidence type="ECO:0000256" key="1">
    <source>
        <dbReference type="ARBA" id="ARBA00004141"/>
    </source>
</evidence>
<evidence type="ECO:0000256" key="4">
    <source>
        <dbReference type="ARBA" id="ARBA00023136"/>
    </source>
</evidence>
<keyword evidence="4 5" id="KW-0472">Membrane</keyword>
<evidence type="ECO:0000256" key="3">
    <source>
        <dbReference type="ARBA" id="ARBA00022989"/>
    </source>
</evidence>
<keyword evidence="3 5" id="KW-1133">Transmembrane helix</keyword>
<feature type="transmembrane region" description="Helical" evidence="5">
    <location>
        <begin position="216"/>
        <end position="237"/>
    </location>
</feature>
<feature type="transmembrane region" description="Helical" evidence="5">
    <location>
        <begin position="58"/>
        <end position="81"/>
    </location>
</feature>
<evidence type="ECO:0000256" key="2">
    <source>
        <dbReference type="ARBA" id="ARBA00022692"/>
    </source>
</evidence>
<evidence type="ECO:0008006" key="8">
    <source>
        <dbReference type="Google" id="ProtNLM"/>
    </source>
</evidence>
<proteinExistence type="predicted"/>
<dbReference type="PANTHER" id="PTHR31465:SF1">
    <property type="entry name" value="PROTEIN RTA1-RELATED"/>
    <property type="match status" value="1"/>
</dbReference>
<evidence type="ECO:0000313" key="7">
    <source>
        <dbReference type="Proteomes" id="UP000037035"/>
    </source>
</evidence>
<dbReference type="VEuPathDB" id="FungiDB:VP01_2778g4"/>
<dbReference type="OrthoDB" id="3358017at2759"/>
<comment type="caution">
    <text evidence="6">The sequence shown here is derived from an EMBL/GenBank/DDBJ whole genome shotgun (WGS) entry which is preliminary data.</text>
</comment>
<accession>A0A0L6V2T4</accession>
<comment type="subcellular location">
    <subcellularLocation>
        <location evidence="1">Membrane</location>
        <topology evidence="1">Multi-pass membrane protein</topology>
    </subcellularLocation>
</comment>
<feature type="transmembrane region" description="Helical" evidence="5">
    <location>
        <begin position="140"/>
        <end position="164"/>
    </location>
</feature>
<keyword evidence="2 5" id="KW-0812">Transmembrane</keyword>
<dbReference type="Proteomes" id="UP000037035">
    <property type="component" value="Unassembled WGS sequence"/>
</dbReference>